<dbReference type="GO" id="GO:0003677">
    <property type="term" value="F:DNA binding"/>
    <property type="evidence" value="ECO:0007669"/>
    <property type="project" value="InterPro"/>
</dbReference>
<evidence type="ECO:0000259" key="5">
    <source>
        <dbReference type="PROSITE" id="PS51194"/>
    </source>
</evidence>
<dbReference type="InterPro" id="IPR001650">
    <property type="entry name" value="Helicase_C-like"/>
</dbReference>
<dbReference type="GO" id="GO:0016787">
    <property type="term" value="F:hydrolase activity"/>
    <property type="evidence" value="ECO:0007669"/>
    <property type="project" value="UniProtKB-KW"/>
</dbReference>
<dbReference type="NCBIfam" id="TIGR01443">
    <property type="entry name" value="intein_Cterm"/>
    <property type="match status" value="1"/>
</dbReference>
<dbReference type="PANTHER" id="PTHR11274:SF0">
    <property type="entry name" value="GENERAL TRANSCRIPTION AND DNA REPAIR FACTOR IIH HELICASE SUBUNIT XPB"/>
    <property type="match status" value="1"/>
</dbReference>
<evidence type="ECO:0000256" key="2">
    <source>
        <dbReference type="ARBA" id="ARBA00022801"/>
    </source>
</evidence>
<dbReference type="KEGG" id="vg:7750991"/>
<organism evidence="6 7">
    <name type="scientific">Lactobacillus phage Lb338-1</name>
    <dbReference type="NCBI Taxonomy" id="2892342"/>
    <lineage>
        <taxon>Viruses</taxon>
        <taxon>Duplodnaviria</taxon>
        <taxon>Heunggongvirae</taxon>
        <taxon>Uroviricota</taxon>
        <taxon>Caudoviricetes</taxon>
        <taxon>Herelleviridae</taxon>
        <taxon>Mooreparkvirus</taxon>
        <taxon>Mooreparkvirus Lb3381</taxon>
    </lineage>
</organism>
<sequence length="726" mass="82194">MKIIQDNTIATVVFDGEPQKLKDRIDEYLYDELSEDIPGAQFSPSVRSGRWDGKSHFYDKKSHSFASGLISRAILVLDKVRFLWEFTYQVVDNRPDSFANEENIRDAYILEKGKFKLRDYQENAVNKIFSSGHGGIVNYGTGTGKTGVGAAAIKALLPSLKSDERIAMFTNNKEIFRQNKENLEKLLGMKIGYLGGGKKKIAKVMVCMIPTVDSYLKIEPTKGLSYSPKERQIQKMAIDYREKFIHTVNPYAELKSFARMFRPIKKVDYKTKETLEDILYSCGSNEDVVRAFNQKLDEYNKIVYKKAKEKVDKKKFIEDLLDSFVMFIADECLVPNTLISMSNGSYKKIKDIKEGDKIYLGGKVSHIIHKKEPVVRITYRQGSITGSLTHPMFVKRGKDLMVKPMMAIRKGDRLLLPALDNRGNTPVQLEDDSPIDTGYATTKVIDISYPEGEEDVYDFETDNHLFVANGVMSHNCHHSRADTWYNVLLSCRNAVYKVGLSGSIDQDDKLTWARLQGVFGGIIAKLKAKKLIDEGLLAKPTIIMANVESPGDIVGLKKWQDIYKAGIVENEYRNSLIAGLAKQSYDSGKTTLIIVSQIAHSDNISNNLQDLGVPYEVINGTQEDEDRKSELDRVKTGHTRVLIATSVLDEGVDISNIDVLVMAAGGKSMRQAIQRVGRVLRKKKNKENKATIFDFYDDTNRILRNHSQERLDIYEEQEFEIKRVGE</sequence>
<dbReference type="InterPro" id="IPR030934">
    <property type="entry name" value="Intein_C"/>
</dbReference>
<dbReference type="GO" id="GO:0005524">
    <property type="term" value="F:ATP binding"/>
    <property type="evidence" value="ECO:0007669"/>
    <property type="project" value="UniProtKB-KW"/>
</dbReference>
<reference evidence="6 7" key="1">
    <citation type="journal article" date="2009" name="Gene">
        <title>Genome of a virulent bacteriophage Lb338-1 that lyses the probiotic Lactobacillus paracasei cheese strain.</title>
        <authorList>
            <person name="Alemayehu D."/>
            <person name="Ross R.P."/>
            <person name="O'Sullivan O."/>
            <person name="Coffey A."/>
            <person name="Stanton C."/>
            <person name="Fitzgerald G.F."/>
            <person name="McAuliffe O."/>
        </authorList>
    </citation>
    <scope>NUCLEOTIDE SEQUENCE [LARGE SCALE GENOMIC DNA]</scope>
    <source>
        <strain evidence="6">Lb338-1</strain>
    </source>
</reference>
<dbReference type="Pfam" id="PF04851">
    <property type="entry name" value="ResIII"/>
    <property type="match status" value="1"/>
</dbReference>
<dbReference type="GeneID" id="7750991"/>
<dbReference type="InterPro" id="IPR050615">
    <property type="entry name" value="ATP-dep_DNA_Helicase"/>
</dbReference>
<evidence type="ECO:0000256" key="3">
    <source>
        <dbReference type="ARBA" id="ARBA00022806"/>
    </source>
</evidence>
<evidence type="ECO:0000313" key="7">
    <source>
        <dbReference type="Proteomes" id="UP000001878"/>
    </source>
</evidence>
<keyword evidence="2" id="KW-0378">Hydrolase</keyword>
<dbReference type="PROSITE" id="PS50818">
    <property type="entry name" value="INTEIN_C_TER"/>
    <property type="match status" value="1"/>
</dbReference>
<protein>
    <submittedName>
        <fullName evidence="6">Putative helicase</fullName>
    </submittedName>
</protein>
<evidence type="ECO:0000256" key="4">
    <source>
        <dbReference type="ARBA" id="ARBA00022840"/>
    </source>
</evidence>
<feature type="domain" description="Helicase C-terminal" evidence="5">
    <location>
        <begin position="580"/>
        <end position="725"/>
    </location>
</feature>
<dbReference type="PROSITE" id="PS51194">
    <property type="entry name" value="HELICASE_CTER"/>
    <property type="match status" value="1"/>
</dbReference>
<dbReference type="Gene3D" id="3.40.50.300">
    <property type="entry name" value="P-loop containing nucleotide triphosphate hydrolases"/>
    <property type="match status" value="2"/>
</dbReference>
<dbReference type="SUPFAM" id="SSF52540">
    <property type="entry name" value="P-loop containing nucleoside triphosphate hydrolases"/>
    <property type="match status" value="2"/>
</dbReference>
<dbReference type="InterPro" id="IPR049430">
    <property type="entry name" value="UvsW_N_sf"/>
</dbReference>
<dbReference type="InterPro" id="IPR006935">
    <property type="entry name" value="Helicase/UvrB_N"/>
</dbReference>
<dbReference type="InterPro" id="IPR027417">
    <property type="entry name" value="P-loop_NTPase"/>
</dbReference>
<dbReference type="Gene3D" id="3.30.780.20">
    <property type="match status" value="1"/>
</dbReference>
<keyword evidence="1" id="KW-0547">Nucleotide-binding</keyword>
<dbReference type="SMART" id="SM00306">
    <property type="entry name" value="HintN"/>
    <property type="match status" value="1"/>
</dbReference>
<dbReference type="EMBL" id="FJ822135">
    <property type="protein sequence ID" value="ACO37057.1"/>
    <property type="molecule type" value="Genomic_DNA"/>
</dbReference>
<gene>
    <name evidence="6" type="ORF">lb338_phage_136</name>
</gene>
<dbReference type="CDD" id="cd00081">
    <property type="entry name" value="Hint"/>
    <property type="match status" value="1"/>
</dbReference>
<dbReference type="Pfam" id="PF00271">
    <property type="entry name" value="Helicase_C"/>
    <property type="match status" value="1"/>
</dbReference>
<dbReference type="SMART" id="SM00305">
    <property type="entry name" value="HintC"/>
    <property type="match status" value="1"/>
</dbReference>
<dbReference type="InterPro" id="IPR003587">
    <property type="entry name" value="Hint_dom_N"/>
</dbReference>
<dbReference type="RefSeq" id="YP_002790815.1">
    <property type="nucleotide sequence ID" value="NC_012530.1"/>
</dbReference>
<keyword evidence="4" id="KW-0067">ATP-binding</keyword>
<evidence type="ECO:0000313" key="6">
    <source>
        <dbReference type="EMBL" id="ACO37057.1"/>
    </source>
</evidence>
<evidence type="ECO:0000256" key="1">
    <source>
        <dbReference type="ARBA" id="ARBA00022741"/>
    </source>
</evidence>
<keyword evidence="3 6" id="KW-0347">Helicase</keyword>
<dbReference type="SUPFAM" id="SSF51294">
    <property type="entry name" value="Hedgehog/intein (Hint) domain"/>
    <property type="match status" value="1"/>
</dbReference>
<proteinExistence type="predicted"/>
<keyword evidence="7" id="KW-1185">Reference proteome</keyword>
<dbReference type="Gene3D" id="2.170.16.10">
    <property type="entry name" value="Hedgehog/Intein (Hint) domain"/>
    <property type="match status" value="1"/>
</dbReference>
<dbReference type="GO" id="GO:0004386">
    <property type="term" value="F:helicase activity"/>
    <property type="evidence" value="ECO:0007669"/>
    <property type="project" value="UniProtKB-KW"/>
</dbReference>
<dbReference type="OrthoDB" id="2008at10239"/>
<dbReference type="SMART" id="SM00490">
    <property type="entry name" value="HELICc"/>
    <property type="match status" value="1"/>
</dbReference>
<dbReference type="InterPro" id="IPR036844">
    <property type="entry name" value="Hint_dom_sf"/>
</dbReference>
<name>C1KFP6_9CAUD</name>
<dbReference type="Proteomes" id="UP000001878">
    <property type="component" value="Segment"/>
</dbReference>
<dbReference type="InterPro" id="IPR003586">
    <property type="entry name" value="Hint_dom_C"/>
</dbReference>
<dbReference type="PANTHER" id="PTHR11274">
    <property type="entry name" value="RAD25/XP-B DNA REPAIR HELICASE"/>
    <property type="match status" value="1"/>
</dbReference>
<accession>C1KFP6</accession>